<dbReference type="Gene3D" id="3.60.40.10">
    <property type="entry name" value="PPM-type phosphatase domain"/>
    <property type="match status" value="1"/>
</dbReference>
<name>A0A7W5FK65_9ACTN</name>
<dbReference type="EMBL" id="JACHXF010000037">
    <property type="protein sequence ID" value="MBB3101366.1"/>
    <property type="molecule type" value="Genomic_DNA"/>
</dbReference>
<sequence>MRPGPVRGLGVGDDRPATTLTALPGDRYLLCSDGLSSVVSPAALRDTLAAEPGCGPAVDRLIELAYAAGASDNIACVVADLTR</sequence>
<keyword evidence="2" id="KW-1185">Reference proteome</keyword>
<organism evidence="1 2">
    <name type="scientific">Actinoplanes campanulatus</name>
    <dbReference type="NCBI Taxonomy" id="113559"/>
    <lineage>
        <taxon>Bacteria</taxon>
        <taxon>Bacillati</taxon>
        <taxon>Actinomycetota</taxon>
        <taxon>Actinomycetes</taxon>
        <taxon>Micromonosporales</taxon>
        <taxon>Micromonosporaceae</taxon>
        <taxon>Actinoplanes</taxon>
    </lineage>
</organism>
<proteinExistence type="predicted"/>
<comment type="caution">
    <text evidence="1">The sequence shown here is derived from an EMBL/GenBank/DDBJ whole genome shotgun (WGS) entry which is preliminary data.</text>
</comment>
<evidence type="ECO:0000313" key="2">
    <source>
        <dbReference type="Proteomes" id="UP000590749"/>
    </source>
</evidence>
<dbReference type="AlphaFoldDB" id="A0A7W5FK65"/>
<dbReference type="RefSeq" id="WP_372441958.1">
    <property type="nucleotide sequence ID" value="NZ_BMPW01000038.1"/>
</dbReference>
<evidence type="ECO:0000313" key="1">
    <source>
        <dbReference type="EMBL" id="MBB3101366.1"/>
    </source>
</evidence>
<dbReference type="InterPro" id="IPR036457">
    <property type="entry name" value="PPM-type-like_dom_sf"/>
</dbReference>
<reference evidence="1 2" key="1">
    <citation type="submission" date="2020-08" db="EMBL/GenBank/DDBJ databases">
        <title>Genomic Encyclopedia of Type Strains, Phase III (KMG-III): the genomes of soil and plant-associated and newly described type strains.</title>
        <authorList>
            <person name="Whitman W."/>
        </authorList>
    </citation>
    <scope>NUCLEOTIDE SEQUENCE [LARGE SCALE GENOMIC DNA]</scope>
    <source>
        <strain evidence="1 2">CECT 3287</strain>
    </source>
</reference>
<accession>A0A7W5FK65</accession>
<dbReference type="SUPFAM" id="SSF81606">
    <property type="entry name" value="PP2C-like"/>
    <property type="match status" value="1"/>
</dbReference>
<dbReference type="Proteomes" id="UP000590749">
    <property type="component" value="Unassembled WGS sequence"/>
</dbReference>
<gene>
    <name evidence="1" type="ORF">FHR83_009095</name>
</gene>
<protein>
    <submittedName>
        <fullName evidence="1">Serine/threonine protein phosphatase PrpC</fullName>
    </submittedName>
</protein>